<organism evidence="1 2">
    <name type="scientific">Diplocarpon coronariae</name>
    <dbReference type="NCBI Taxonomy" id="2795749"/>
    <lineage>
        <taxon>Eukaryota</taxon>
        <taxon>Fungi</taxon>
        <taxon>Dikarya</taxon>
        <taxon>Ascomycota</taxon>
        <taxon>Pezizomycotina</taxon>
        <taxon>Leotiomycetes</taxon>
        <taxon>Helotiales</taxon>
        <taxon>Drepanopezizaceae</taxon>
        <taxon>Diplocarpon</taxon>
    </lineage>
</organism>
<dbReference type="EMBL" id="MZNU01000252">
    <property type="protein sequence ID" value="OWP02057.1"/>
    <property type="molecule type" value="Genomic_DNA"/>
</dbReference>
<dbReference type="STRING" id="503106.A0A218Z216"/>
<dbReference type="Gene3D" id="3.10.129.10">
    <property type="entry name" value="Hotdog Thioesterase"/>
    <property type="match status" value="1"/>
</dbReference>
<evidence type="ECO:0000313" key="2">
    <source>
        <dbReference type="Proteomes" id="UP000242519"/>
    </source>
</evidence>
<dbReference type="InParanoid" id="A0A218Z216"/>
<reference evidence="1 2" key="1">
    <citation type="submission" date="2017-04" db="EMBL/GenBank/DDBJ databases">
        <title>Draft genome sequence of Marssonina coronaria NL1: causal agent of apple blotch.</title>
        <authorList>
            <person name="Cheng Q."/>
        </authorList>
    </citation>
    <scope>NUCLEOTIDE SEQUENCE [LARGE SCALE GENOMIC DNA]</scope>
    <source>
        <strain evidence="1 2">NL1</strain>
    </source>
</reference>
<dbReference type="SUPFAM" id="SSF54637">
    <property type="entry name" value="Thioesterase/thiol ester dehydrase-isomerase"/>
    <property type="match status" value="1"/>
</dbReference>
<dbReference type="OrthoDB" id="3257538at2759"/>
<dbReference type="Proteomes" id="UP000242519">
    <property type="component" value="Unassembled WGS sequence"/>
</dbReference>
<comment type="caution">
    <text evidence="1">The sequence shown here is derived from an EMBL/GenBank/DDBJ whole genome shotgun (WGS) entry which is preliminary data.</text>
</comment>
<dbReference type="GO" id="GO:0019171">
    <property type="term" value="F:(3R)-hydroxyacyl-[acyl-carrier-protein] dehydratase activity"/>
    <property type="evidence" value="ECO:0007669"/>
    <property type="project" value="TreeGrafter"/>
</dbReference>
<keyword evidence="2" id="KW-1185">Reference proteome</keyword>
<name>A0A218Z216_9HELO</name>
<gene>
    <name evidence="1" type="ORF">B2J93_1529</name>
</gene>
<dbReference type="PANTHER" id="PTHR28152:SF2">
    <property type="entry name" value="N-TERMINAL OF MAOC-LIKE DEHYDRATASE DOMAIN-CONTAINING PROTEIN"/>
    <property type="match status" value="1"/>
</dbReference>
<dbReference type="AlphaFoldDB" id="A0A218Z216"/>
<dbReference type="FunCoup" id="A0A218Z216">
    <property type="interactions" value="43"/>
</dbReference>
<accession>A0A218Z216</accession>
<dbReference type="InterPro" id="IPR052741">
    <property type="entry name" value="Mitochondrial_HTD2"/>
</dbReference>
<protein>
    <recommendedName>
        <fullName evidence="3">N-terminal of MaoC-like dehydratase domain-containing protein</fullName>
    </recommendedName>
</protein>
<dbReference type="PANTHER" id="PTHR28152">
    <property type="entry name" value="HYDROXYACYL-THIOESTER DEHYDRATASE TYPE 2, MITOCHONDRIAL"/>
    <property type="match status" value="1"/>
</dbReference>
<dbReference type="InterPro" id="IPR029069">
    <property type="entry name" value="HotDog_dom_sf"/>
</dbReference>
<proteinExistence type="predicted"/>
<evidence type="ECO:0000313" key="1">
    <source>
        <dbReference type="EMBL" id="OWP02057.1"/>
    </source>
</evidence>
<dbReference type="GO" id="GO:0005739">
    <property type="term" value="C:mitochondrion"/>
    <property type="evidence" value="ECO:0007669"/>
    <property type="project" value="TreeGrafter"/>
</dbReference>
<evidence type="ECO:0008006" key="3">
    <source>
        <dbReference type="Google" id="ProtNLM"/>
    </source>
</evidence>
<sequence length="327" mass="36487">MSPTIIRLCRSGLSSPRCCISFVPTTRRLYSSSLADLVAADFLSRCQFAEPHTQTQRLDANQLQRLCATLARPELAQGLPENGTPLPAGYHLAYFAPSQAEDELGRDGTETTFNPPSPFTRRMWAGGELEWVGGGNKLRIGQEATEITRFTSAAGKEDRAGGGMIIVGVEKKLQNEHGVVLVDKRNWIFRPEITVPVAPARKPAPVPFAEGRHVRDFNQTPVALFRFSALTFNAHKIHYSREWCEQVEGHRNLVVHGPLNLINILDLWRDVHGGDSTLKRIAYRATSPLYVSEDYRIVMQDEVDKVTEVKIVDSFGQVSMKANIESF</sequence>
<dbReference type="FunFam" id="3.10.129.10:FF:000103">
    <property type="entry name" value="WGS project CABT00000000 data, contig 2.1"/>
    <property type="match status" value="1"/>
</dbReference>